<feature type="transmembrane region" description="Helical" evidence="1">
    <location>
        <begin position="6"/>
        <end position="24"/>
    </location>
</feature>
<organism evidence="2">
    <name type="scientific">Symploca sp. SIO1C4</name>
    <dbReference type="NCBI Taxonomy" id="2607765"/>
    <lineage>
        <taxon>Bacteria</taxon>
        <taxon>Bacillati</taxon>
        <taxon>Cyanobacteriota</taxon>
        <taxon>Cyanophyceae</taxon>
        <taxon>Coleofasciculales</taxon>
        <taxon>Coleofasciculaceae</taxon>
        <taxon>Symploca</taxon>
    </lineage>
</organism>
<evidence type="ECO:0000313" key="2">
    <source>
        <dbReference type="EMBL" id="NER29995.1"/>
    </source>
</evidence>
<accession>A0A6B3NGG6</accession>
<reference evidence="2" key="1">
    <citation type="submission" date="2019-11" db="EMBL/GenBank/DDBJ databases">
        <title>Genomic insights into an expanded diversity of filamentous marine cyanobacteria reveals the extraordinary biosynthetic potential of Moorea and Okeania.</title>
        <authorList>
            <person name="Ferreira Leao T."/>
            <person name="Wang M."/>
            <person name="Moss N."/>
            <person name="Da Silva R."/>
            <person name="Sanders J."/>
            <person name="Nurk S."/>
            <person name="Gurevich A."/>
            <person name="Humphrey G."/>
            <person name="Reher R."/>
            <person name="Zhu Q."/>
            <person name="Belda-Ferre P."/>
            <person name="Glukhov E."/>
            <person name="Rex R."/>
            <person name="Dorrestein P.C."/>
            <person name="Knight R."/>
            <person name="Pevzner P."/>
            <person name="Gerwick W.H."/>
            <person name="Gerwick L."/>
        </authorList>
    </citation>
    <scope>NUCLEOTIDE SEQUENCE</scope>
    <source>
        <strain evidence="2">SIO1C4</strain>
    </source>
</reference>
<keyword evidence="1" id="KW-0812">Transmembrane</keyword>
<feature type="transmembrane region" description="Helical" evidence="1">
    <location>
        <begin position="36"/>
        <end position="57"/>
    </location>
</feature>
<keyword evidence="1" id="KW-0472">Membrane</keyword>
<protein>
    <submittedName>
        <fullName evidence="2">Uncharacterized protein</fullName>
    </submittedName>
</protein>
<sequence length="83" mass="9322">MAVLPALYFSVALYFFSIWFTAFCQDTNLSKQEQAFSLKVLIVATAFWPIVAPISYLSQHLQSQWSPGLESEEENSQTSLSAP</sequence>
<dbReference type="AlphaFoldDB" id="A0A6B3NGG6"/>
<gene>
    <name evidence="2" type="ORF">F6J89_20840</name>
</gene>
<evidence type="ECO:0000256" key="1">
    <source>
        <dbReference type="SAM" id="Phobius"/>
    </source>
</evidence>
<name>A0A6B3NGG6_9CYAN</name>
<proteinExistence type="predicted"/>
<keyword evidence="1" id="KW-1133">Transmembrane helix</keyword>
<dbReference type="EMBL" id="JAAHFQ010000467">
    <property type="protein sequence ID" value="NER29995.1"/>
    <property type="molecule type" value="Genomic_DNA"/>
</dbReference>
<comment type="caution">
    <text evidence="2">The sequence shown here is derived from an EMBL/GenBank/DDBJ whole genome shotgun (WGS) entry which is preliminary data.</text>
</comment>